<dbReference type="KEGG" id="gom:D7316_05056"/>
<feature type="region of interest" description="Disordered" evidence="2">
    <location>
        <begin position="244"/>
        <end position="274"/>
    </location>
</feature>
<accession>A0A3G8JV45</accession>
<proteinExistence type="inferred from homology"/>
<sequence length="349" mass="34801">MTGFTGVVWDARTTEQLALDLGDGAGPAPLVEAGLAWADVAAELGSAGAEYGSILAALGVHWRSSYTSEAFEKLTRLVPWFAEAAAAAGRTAARAETQAAAVTVARMTMPNLAEVDLAEKAKDVATTVSALAPALVGAAAQAERALHDQRMRAARVMETYEAATEPAAQPWPGGPAAPNLVSATALGAERAARETAARAAARQATVTPPVAPGASMMGGVGPALAVPAPEKTRYAPTILAGAGPAATTAPVTAPSTGTGTPTGPVAPPMAPHGAATTERVIARGAGAAEPATDVEPSGAAAAADGTATWAELAVAEQPVAHHLSTGHGDRPLDPRYLDETLALDGRTGA</sequence>
<feature type="compositionally biased region" description="Low complexity" evidence="2">
    <location>
        <begin position="244"/>
        <end position="263"/>
    </location>
</feature>
<dbReference type="Proteomes" id="UP000271469">
    <property type="component" value="Chromosome"/>
</dbReference>
<organism evidence="4 5">
    <name type="scientific">Gordonia insulae</name>
    <dbReference type="NCBI Taxonomy" id="2420509"/>
    <lineage>
        <taxon>Bacteria</taxon>
        <taxon>Bacillati</taxon>
        <taxon>Actinomycetota</taxon>
        <taxon>Actinomycetes</taxon>
        <taxon>Mycobacteriales</taxon>
        <taxon>Gordoniaceae</taxon>
        <taxon>Gordonia</taxon>
    </lineage>
</organism>
<evidence type="ECO:0000256" key="1">
    <source>
        <dbReference type="ARBA" id="ARBA00010652"/>
    </source>
</evidence>
<dbReference type="OrthoDB" id="4760568at2"/>
<dbReference type="EMBL" id="CP033972">
    <property type="protein sequence ID" value="AZG48439.1"/>
    <property type="molecule type" value="Genomic_DNA"/>
</dbReference>
<dbReference type="RefSeq" id="WP_124710642.1">
    <property type="nucleotide sequence ID" value="NZ_CP033972.1"/>
</dbReference>
<dbReference type="Pfam" id="PF00823">
    <property type="entry name" value="PPE"/>
    <property type="match status" value="1"/>
</dbReference>
<dbReference type="SUPFAM" id="SSF140459">
    <property type="entry name" value="PE/PPE dimer-like"/>
    <property type="match status" value="1"/>
</dbReference>
<keyword evidence="5" id="KW-1185">Reference proteome</keyword>
<evidence type="ECO:0000256" key="2">
    <source>
        <dbReference type="SAM" id="MobiDB-lite"/>
    </source>
</evidence>
<evidence type="ECO:0000313" key="5">
    <source>
        <dbReference type="Proteomes" id="UP000271469"/>
    </source>
</evidence>
<evidence type="ECO:0000313" key="4">
    <source>
        <dbReference type="EMBL" id="AZG48439.1"/>
    </source>
</evidence>
<dbReference type="Gene3D" id="1.20.1260.20">
    <property type="entry name" value="PPE superfamily"/>
    <property type="match status" value="1"/>
</dbReference>
<reference evidence="4 5" key="1">
    <citation type="submission" date="2018-11" db="EMBL/GenBank/DDBJ databases">
        <title>Gordonia insulae sp. nov., isolated from an island soil.</title>
        <authorList>
            <person name="Kim Y.S."/>
            <person name="Kim S.B."/>
        </authorList>
    </citation>
    <scope>NUCLEOTIDE SEQUENCE [LARGE SCALE GENOMIC DNA]</scope>
    <source>
        <strain evidence="4 5">MMS17-SY073</strain>
    </source>
</reference>
<gene>
    <name evidence="4" type="ORF">D7316_05056</name>
</gene>
<evidence type="ECO:0000259" key="3">
    <source>
        <dbReference type="Pfam" id="PF00823"/>
    </source>
</evidence>
<protein>
    <recommendedName>
        <fullName evidence="3">PPE domain-containing protein</fullName>
    </recommendedName>
</protein>
<name>A0A3G8JV45_9ACTN</name>
<dbReference type="InterPro" id="IPR038332">
    <property type="entry name" value="PPE_sf"/>
</dbReference>
<feature type="domain" description="PPE" evidence="3">
    <location>
        <begin position="9"/>
        <end position="171"/>
    </location>
</feature>
<dbReference type="AlphaFoldDB" id="A0A3G8JV45"/>
<dbReference type="InterPro" id="IPR000030">
    <property type="entry name" value="PPE_dom"/>
</dbReference>
<comment type="similarity">
    <text evidence="1">Belongs to the mycobacterial PPE family.</text>
</comment>